<comment type="caution">
    <text evidence="14">The sequence shown here is derived from an EMBL/GenBank/DDBJ whole genome shotgun (WGS) entry which is preliminary data.</text>
</comment>
<dbReference type="PANTHER" id="PTHR30560">
    <property type="entry name" value="TRIGGER FACTOR CHAPERONE AND PEPTIDYL-PROLYL CIS/TRANS ISOMERASE"/>
    <property type="match status" value="1"/>
</dbReference>
<evidence type="ECO:0000313" key="15">
    <source>
        <dbReference type="Proteomes" id="UP000269708"/>
    </source>
</evidence>
<dbReference type="EMBL" id="RKQN01000001">
    <property type="protein sequence ID" value="RPE81196.1"/>
    <property type="molecule type" value="Genomic_DNA"/>
</dbReference>
<keyword evidence="7 11" id="KW-0143">Chaperone</keyword>
<dbReference type="OrthoDB" id="9767721at2"/>
<dbReference type="Gene3D" id="3.30.70.1050">
    <property type="entry name" value="Trigger factor ribosome-binding domain"/>
    <property type="match status" value="1"/>
</dbReference>
<feature type="domain" description="Trigger factor C-terminal" evidence="13">
    <location>
        <begin position="260"/>
        <end position="414"/>
    </location>
</feature>
<dbReference type="InterPro" id="IPR027304">
    <property type="entry name" value="Trigger_fact/SurA_dom_sf"/>
</dbReference>
<evidence type="ECO:0000256" key="9">
    <source>
        <dbReference type="ARBA" id="ARBA00023306"/>
    </source>
</evidence>
<proteinExistence type="inferred from homology"/>
<dbReference type="Pfam" id="PF05697">
    <property type="entry name" value="Trigger_N"/>
    <property type="match status" value="1"/>
</dbReference>
<evidence type="ECO:0000256" key="3">
    <source>
        <dbReference type="ARBA" id="ARBA00013194"/>
    </source>
</evidence>
<evidence type="ECO:0000256" key="1">
    <source>
        <dbReference type="ARBA" id="ARBA00000971"/>
    </source>
</evidence>
<comment type="subcellular location">
    <subcellularLocation>
        <location evidence="11">Cytoplasm</location>
    </subcellularLocation>
    <text evidence="11">About half TF is bound to the ribosome near the polypeptide exit tunnel while the other half is free in the cytoplasm.</text>
</comment>
<evidence type="ECO:0000256" key="4">
    <source>
        <dbReference type="ARBA" id="ARBA00016902"/>
    </source>
</evidence>
<keyword evidence="8 11" id="KW-0413">Isomerase</keyword>
<feature type="domain" description="Trigger factor ribosome-binding bacterial" evidence="12">
    <location>
        <begin position="1"/>
        <end position="141"/>
    </location>
</feature>
<evidence type="ECO:0000256" key="2">
    <source>
        <dbReference type="ARBA" id="ARBA00005464"/>
    </source>
</evidence>
<dbReference type="GO" id="GO:0044183">
    <property type="term" value="F:protein folding chaperone"/>
    <property type="evidence" value="ECO:0007669"/>
    <property type="project" value="TreeGrafter"/>
</dbReference>
<dbReference type="InterPro" id="IPR008881">
    <property type="entry name" value="Trigger_fac_ribosome-bd_bac"/>
</dbReference>
<dbReference type="InterPro" id="IPR036611">
    <property type="entry name" value="Trigger_fac_ribosome-bd_sf"/>
</dbReference>
<comment type="catalytic activity">
    <reaction evidence="1 11">
        <text>[protein]-peptidylproline (omega=180) = [protein]-peptidylproline (omega=0)</text>
        <dbReference type="Rhea" id="RHEA:16237"/>
        <dbReference type="Rhea" id="RHEA-COMP:10747"/>
        <dbReference type="Rhea" id="RHEA-COMP:10748"/>
        <dbReference type="ChEBI" id="CHEBI:83833"/>
        <dbReference type="ChEBI" id="CHEBI:83834"/>
        <dbReference type="EC" id="5.2.1.8"/>
    </reaction>
</comment>
<dbReference type="RefSeq" id="WP_123768769.1">
    <property type="nucleotide sequence ID" value="NZ_RKQN01000001.1"/>
</dbReference>
<evidence type="ECO:0000259" key="12">
    <source>
        <dbReference type="Pfam" id="PF05697"/>
    </source>
</evidence>
<dbReference type="SUPFAM" id="SSF102735">
    <property type="entry name" value="Trigger factor ribosome-binding domain"/>
    <property type="match status" value="1"/>
</dbReference>
<dbReference type="NCBIfam" id="TIGR00115">
    <property type="entry name" value="tig"/>
    <property type="match status" value="1"/>
</dbReference>
<dbReference type="GO" id="GO:0043335">
    <property type="term" value="P:protein unfolding"/>
    <property type="evidence" value="ECO:0007669"/>
    <property type="project" value="TreeGrafter"/>
</dbReference>
<dbReference type="AlphaFoldDB" id="A0A3N4VDW2"/>
<keyword evidence="5 11" id="KW-0132">Cell division</keyword>
<keyword evidence="9 11" id="KW-0131">Cell cycle</keyword>
<dbReference type="PANTHER" id="PTHR30560:SF3">
    <property type="entry name" value="TRIGGER FACTOR-LIKE PROTEIN TIG, CHLOROPLASTIC"/>
    <property type="match status" value="1"/>
</dbReference>
<dbReference type="Pfam" id="PF05698">
    <property type="entry name" value="Trigger_C"/>
    <property type="match status" value="1"/>
</dbReference>
<organism evidence="14 15">
    <name type="scientific">Vulcaniibacterium tengchongense</name>
    <dbReference type="NCBI Taxonomy" id="1273429"/>
    <lineage>
        <taxon>Bacteria</taxon>
        <taxon>Pseudomonadati</taxon>
        <taxon>Pseudomonadota</taxon>
        <taxon>Gammaproteobacteria</taxon>
        <taxon>Lysobacterales</taxon>
        <taxon>Lysobacteraceae</taxon>
        <taxon>Vulcaniibacterium</taxon>
    </lineage>
</organism>
<dbReference type="GO" id="GO:0051301">
    <property type="term" value="P:cell division"/>
    <property type="evidence" value="ECO:0007669"/>
    <property type="project" value="UniProtKB-KW"/>
</dbReference>
<dbReference type="EC" id="5.2.1.8" evidence="3 11"/>
<dbReference type="PIRSF" id="PIRSF003095">
    <property type="entry name" value="Trigger_factor"/>
    <property type="match status" value="1"/>
</dbReference>
<evidence type="ECO:0000256" key="7">
    <source>
        <dbReference type="ARBA" id="ARBA00023186"/>
    </source>
</evidence>
<evidence type="ECO:0000313" key="14">
    <source>
        <dbReference type="EMBL" id="RPE81196.1"/>
    </source>
</evidence>
<gene>
    <name evidence="11" type="primary">tig</name>
    <name evidence="14" type="ORF">EDC50_0374</name>
</gene>
<dbReference type="InterPro" id="IPR037041">
    <property type="entry name" value="Trigger_fac_C_sf"/>
</dbReference>
<keyword evidence="11" id="KW-0963">Cytoplasm</keyword>
<comment type="similarity">
    <text evidence="2 11">Belongs to the FKBP-type PPIase family. Tig subfamily.</text>
</comment>
<dbReference type="GO" id="GO:0003755">
    <property type="term" value="F:peptidyl-prolyl cis-trans isomerase activity"/>
    <property type="evidence" value="ECO:0007669"/>
    <property type="project" value="UniProtKB-UniRule"/>
</dbReference>
<dbReference type="GO" id="GO:0043022">
    <property type="term" value="F:ribosome binding"/>
    <property type="evidence" value="ECO:0007669"/>
    <property type="project" value="TreeGrafter"/>
</dbReference>
<dbReference type="Gene3D" id="3.10.50.40">
    <property type="match status" value="1"/>
</dbReference>
<name>A0A3N4VDW2_9GAMM</name>
<evidence type="ECO:0000256" key="10">
    <source>
        <dbReference type="ARBA" id="ARBA00029986"/>
    </source>
</evidence>
<keyword evidence="15" id="KW-1185">Reference proteome</keyword>
<comment type="domain">
    <text evidence="11">Consists of 3 domains; the N-terminus binds the ribosome, the middle domain has PPIase activity, while the C-terminus has intrinsic chaperone activity on its own.</text>
</comment>
<dbReference type="Proteomes" id="UP000269708">
    <property type="component" value="Unassembled WGS sequence"/>
</dbReference>
<reference evidence="14 15" key="1">
    <citation type="submission" date="2018-11" db="EMBL/GenBank/DDBJ databases">
        <title>Genomic Encyclopedia of Type Strains, Phase IV (KMG-IV): sequencing the most valuable type-strain genomes for metagenomic binning, comparative biology and taxonomic classification.</title>
        <authorList>
            <person name="Goeker M."/>
        </authorList>
    </citation>
    <scope>NUCLEOTIDE SEQUENCE [LARGE SCALE GENOMIC DNA]</scope>
    <source>
        <strain evidence="14 15">DSM 25623</strain>
    </source>
</reference>
<dbReference type="Gene3D" id="1.10.3120.10">
    <property type="entry name" value="Trigger factor, C-terminal domain"/>
    <property type="match status" value="1"/>
</dbReference>
<evidence type="ECO:0000256" key="5">
    <source>
        <dbReference type="ARBA" id="ARBA00022618"/>
    </source>
</evidence>
<evidence type="ECO:0000259" key="13">
    <source>
        <dbReference type="Pfam" id="PF05698"/>
    </source>
</evidence>
<dbReference type="InterPro" id="IPR005215">
    <property type="entry name" value="Trig_fac"/>
</dbReference>
<dbReference type="GO" id="GO:0005737">
    <property type="term" value="C:cytoplasm"/>
    <property type="evidence" value="ECO:0007669"/>
    <property type="project" value="UniProtKB-SubCell"/>
</dbReference>
<dbReference type="InterPro" id="IPR046357">
    <property type="entry name" value="PPIase_dom_sf"/>
</dbReference>
<dbReference type="SUPFAM" id="SSF54534">
    <property type="entry name" value="FKBP-like"/>
    <property type="match status" value="1"/>
</dbReference>
<dbReference type="HAMAP" id="MF_00303">
    <property type="entry name" value="Trigger_factor_Tig"/>
    <property type="match status" value="1"/>
</dbReference>
<dbReference type="SUPFAM" id="SSF109998">
    <property type="entry name" value="Triger factor/SurA peptide-binding domain-like"/>
    <property type="match status" value="1"/>
</dbReference>
<dbReference type="GO" id="GO:0051083">
    <property type="term" value="P:'de novo' cotranslational protein folding"/>
    <property type="evidence" value="ECO:0007669"/>
    <property type="project" value="TreeGrafter"/>
</dbReference>
<evidence type="ECO:0000256" key="11">
    <source>
        <dbReference type="HAMAP-Rule" id="MF_00303"/>
    </source>
</evidence>
<evidence type="ECO:0000256" key="6">
    <source>
        <dbReference type="ARBA" id="ARBA00023110"/>
    </source>
</evidence>
<evidence type="ECO:0000256" key="8">
    <source>
        <dbReference type="ARBA" id="ARBA00023235"/>
    </source>
</evidence>
<protein>
    <recommendedName>
        <fullName evidence="4 11">Trigger factor</fullName>
        <shortName evidence="11">TF</shortName>
        <ecNumber evidence="3 11">5.2.1.8</ecNumber>
    </recommendedName>
    <alternativeName>
        <fullName evidence="10 11">PPIase</fullName>
    </alternativeName>
</protein>
<keyword evidence="6 11" id="KW-0697">Rotamase</keyword>
<accession>A0A3N4VDW2</accession>
<dbReference type="GO" id="GO:0015031">
    <property type="term" value="P:protein transport"/>
    <property type="evidence" value="ECO:0007669"/>
    <property type="project" value="UniProtKB-UniRule"/>
</dbReference>
<comment type="function">
    <text evidence="11">Involved in protein export. Acts as a chaperone by maintaining the newly synthesized protein in an open conformation. Functions as a peptidyl-prolyl cis-trans isomerase.</text>
</comment>
<sequence length="431" mass="47826">MQVSVESLGALERRMTFSLPAERLEAQVGGRLREIARGAKIKGFRPGKVPAKVIEQRFGAQVRAEVLDGLLRESFGNAVRENALQIAGSPRIEPAGEGGLSYVATFEVVPDFGEIDVSKLQVVRHTAEVTEADIDAMIENLRLQRRTWNPVERAAAVGDAVELETWSEVEGERLPAEGVERGATVIGSGAMFPAIEAALTGMAAGEEKAIEVEFPADWRVPQFAGKKVLVHLKATKVSEPVLPEVDAAFIKSFGVKSGELEQFRADIRTNLQRELKGALMTRLRREVGEQLIAAYAHVEMPPKLVENEARDMARQTIEQARRQGRQIGEIPADAHLPFMDAARKRVLVGLLVGEIARRNELKLEPRRLTETLNLIASTYEEPEQVIELYRNDPQLMAGLQARVMEEQVIDWIAERAQHTEQPLSFNEAIRV</sequence>
<dbReference type="InterPro" id="IPR008880">
    <property type="entry name" value="Trigger_fac_C"/>
</dbReference>